<sequence length="71" mass="8012">MVRTKFHQLCFQEFKLGCREAETAGNINEVWGESNLVSQQCEHDFGNCDLVISISTIENDVDVSMNLTTTN</sequence>
<evidence type="ECO:0000313" key="1">
    <source>
        <dbReference type="Proteomes" id="UP000035642"/>
    </source>
</evidence>
<dbReference type="WBParaSite" id="ACAC_0000368501-mRNA-1">
    <property type="protein sequence ID" value="ACAC_0000368501-mRNA-1"/>
    <property type="gene ID" value="ACAC_0000368501"/>
</dbReference>
<reference evidence="1" key="1">
    <citation type="submission" date="2012-09" db="EMBL/GenBank/DDBJ databases">
        <authorList>
            <person name="Martin A.A."/>
        </authorList>
    </citation>
    <scope>NUCLEOTIDE SEQUENCE</scope>
</reference>
<dbReference type="Proteomes" id="UP000035642">
    <property type="component" value="Unassembled WGS sequence"/>
</dbReference>
<name>A0A0K0D0U1_ANGCA</name>
<proteinExistence type="predicted"/>
<reference evidence="2" key="2">
    <citation type="submission" date="2017-02" db="UniProtKB">
        <authorList>
            <consortium name="WormBaseParasite"/>
        </authorList>
    </citation>
    <scope>IDENTIFICATION</scope>
</reference>
<evidence type="ECO:0000313" key="2">
    <source>
        <dbReference type="WBParaSite" id="ACAC_0000368501-mRNA-1"/>
    </source>
</evidence>
<keyword evidence="1" id="KW-1185">Reference proteome</keyword>
<organism evidence="1 2">
    <name type="scientific">Angiostrongylus cantonensis</name>
    <name type="common">Rat lungworm</name>
    <dbReference type="NCBI Taxonomy" id="6313"/>
    <lineage>
        <taxon>Eukaryota</taxon>
        <taxon>Metazoa</taxon>
        <taxon>Ecdysozoa</taxon>
        <taxon>Nematoda</taxon>
        <taxon>Chromadorea</taxon>
        <taxon>Rhabditida</taxon>
        <taxon>Rhabditina</taxon>
        <taxon>Rhabditomorpha</taxon>
        <taxon>Strongyloidea</taxon>
        <taxon>Metastrongylidae</taxon>
        <taxon>Angiostrongylus</taxon>
    </lineage>
</organism>
<dbReference type="AlphaFoldDB" id="A0A0K0D0U1"/>
<accession>A0A0K0D0U1</accession>
<protein>
    <submittedName>
        <fullName evidence="2">Uncharacterized protein</fullName>
    </submittedName>
</protein>